<dbReference type="RefSeq" id="WP_281842967.1">
    <property type="nucleotide sequence ID" value="NZ_BROH01000008.1"/>
</dbReference>
<evidence type="ECO:0000256" key="1">
    <source>
        <dbReference type="ARBA" id="ARBA00022679"/>
    </source>
</evidence>
<name>A0ABQ5LVC6_9RHOB</name>
<organism evidence="4 5">
    <name type="scientific">Sinisalibacter aestuarii</name>
    <dbReference type="NCBI Taxonomy" id="2949426"/>
    <lineage>
        <taxon>Bacteria</taxon>
        <taxon>Pseudomonadati</taxon>
        <taxon>Pseudomonadota</taxon>
        <taxon>Alphaproteobacteria</taxon>
        <taxon>Rhodobacterales</taxon>
        <taxon>Roseobacteraceae</taxon>
        <taxon>Sinisalibacter</taxon>
    </lineage>
</organism>
<keyword evidence="5" id="KW-1185">Reference proteome</keyword>
<keyword evidence="1" id="KW-0808">Transferase</keyword>
<dbReference type="SUPFAM" id="SSF55729">
    <property type="entry name" value="Acyl-CoA N-acyltransferases (Nat)"/>
    <property type="match status" value="1"/>
</dbReference>
<dbReference type="InterPro" id="IPR000182">
    <property type="entry name" value="GNAT_dom"/>
</dbReference>
<keyword evidence="2" id="KW-0012">Acyltransferase</keyword>
<dbReference type="InterPro" id="IPR016181">
    <property type="entry name" value="Acyl_CoA_acyltransferase"/>
</dbReference>
<reference evidence="4" key="1">
    <citation type="journal article" date="2023" name="Int. J. Syst. Evol. Microbiol.">
        <title>Sinisalibacter aestuarii sp. nov., isolated from estuarine sediment of the Arakawa River.</title>
        <authorList>
            <person name="Arafat S.T."/>
            <person name="Hirano S."/>
            <person name="Sato A."/>
            <person name="Takeuchi K."/>
            <person name="Yasuda T."/>
            <person name="Terahara T."/>
            <person name="Hamada M."/>
            <person name="Kobayashi T."/>
        </authorList>
    </citation>
    <scope>NUCLEOTIDE SEQUENCE</scope>
    <source>
        <strain evidence="4">B-399</strain>
    </source>
</reference>
<evidence type="ECO:0000313" key="5">
    <source>
        <dbReference type="Proteomes" id="UP001144205"/>
    </source>
</evidence>
<evidence type="ECO:0000259" key="3">
    <source>
        <dbReference type="PROSITE" id="PS51186"/>
    </source>
</evidence>
<feature type="domain" description="N-acetyltransferase" evidence="3">
    <location>
        <begin position="2"/>
        <end position="149"/>
    </location>
</feature>
<dbReference type="Pfam" id="PF00583">
    <property type="entry name" value="Acetyltransf_1"/>
    <property type="match status" value="1"/>
</dbReference>
<sequence>MIEWREAVRADVPVIVDLLANDALGAQRESAALDPYFAAFDVVAAEPWNTLVVGTRAGEVVACYQLTLIHGLSIAAATRAQIEGVRVHAGLRGQGVGAGLLADAEARARAGGAVLMQLTSNAVRDDALRFYERHGYVASHVGFKKTLDE</sequence>
<comment type="caution">
    <text evidence="4">The sequence shown here is derived from an EMBL/GenBank/DDBJ whole genome shotgun (WGS) entry which is preliminary data.</text>
</comment>
<dbReference type="EMBL" id="BROH01000008">
    <property type="protein sequence ID" value="GKY88932.1"/>
    <property type="molecule type" value="Genomic_DNA"/>
</dbReference>
<dbReference type="Proteomes" id="UP001144205">
    <property type="component" value="Unassembled WGS sequence"/>
</dbReference>
<proteinExistence type="predicted"/>
<dbReference type="PROSITE" id="PS51186">
    <property type="entry name" value="GNAT"/>
    <property type="match status" value="1"/>
</dbReference>
<evidence type="ECO:0000313" key="4">
    <source>
        <dbReference type="EMBL" id="GKY88932.1"/>
    </source>
</evidence>
<dbReference type="InterPro" id="IPR050832">
    <property type="entry name" value="Bact_Acetyltransf"/>
</dbReference>
<gene>
    <name evidence="4" type="ORF">STA1M1_28010</name>
</gene>
<accession>A0ABQ5LVC6</accession>
<dbReference type="PANTHER" id="PTHR43877">
    <property type="entry name" value="AMINOALKYLPHOSPHONATE N-ACETYLTRANSFERASE-RELATED-RELATED"/>
    <property type="match status" value="1"/>
</dbReference>
<evidence type="ECO:0000256" key="2">
    <source>
        <dbReference type="ARBA" id="ARBA00023315"/>
    </source>
</evidence>
<dbReference type="Gene3D" id="3.40.630.30">
    <property type="match status" value="1"/>
</dbReference>
<protein>
    <submittedName>
        <fullName evidence="4">N-acetyltransferase</fullName>
    </submittedName>
</protein>